<keyword evidence="4" id="KW-0046">Antibiotic resistance</keyword>
<dbReference type="InterPro" id="IPR000182">
    <property type="entry name" value="GNAT_dom"/>
</dbReference>
<comment type="pathway">
    <text evidence="2">Siderophore biosynthesis.</text>
</comment>
<feature type="domain" description="N-acetyltransferase" evidence="6">
    <location>
        <begin position="16"/>
        <end position="179"/>
    </location>
</feature>
<protein>
    <recommendedName>
        <fullName evidence="3">Lysine N-acyltransferase MbtK</fullName>
    </recommendedName>
    <alternativeName>
        <fullName evidence="5">Mycobactin synthase protein K</fullName>
    </alternativeName>
</protein>
<dbReference type="SMART" id="SM01006">
    <property type="entry name" value="AlcB"/>
    <property type="match status" value="1"/>
</dbReference>
<evidence type="ECO:0000256" key="2">
    <source>
        <dbReference type="ARBA" id="ARBA00004924"/>
    </source>
</evidence>
<dbReference type="Pfam" id="PF13523">
    <property type="entry name" value="Acetyltransf_8"/>
    <property type="match status" value="1"/>
</dbReference>
<dbReference type="Proteomes" id="UP000808914">
    <property type="component" value="Unassembled WGS sequence"/>
</dbReference>
<dbReference type="PROSITE" id="PS51186">
    <property type="entry name" value="GNAT"/>
    <property type="match status" value="1"/>
</dbReference>
<accession>A0ABS2PWV2</accession>
<evidence type="ECO:0000256" key="5">
    <source>
        <dbReference type="ARBA" id="ARBA00031122"/>
    </source>
</evidence>
<dbReference type="PANTHER" id="PTHR31438">
    <property type="entry name" value="LYSINE N-ACYLTRANSFERASE C17G9.06C-RELATED"/>
    <property type="match status" value="1"/>
</dbReference>
<dbReference type="InterPro" id="IPR016181">
    <property type="entry name" value="Acyl_CoA_acyltransferase"/>
</dbReference>
<keyword evidence="8" id="KW-1185">Reference proteome</keyword>
<proteinExistence type="predicted"/>
<reference evidence="7 8" key="1">
    <citation type="submission" date="2021-01" db="EMBL/GenBank/DDBJ databases">
        <title>Genomic Encyclopedia of Type Strains, Phase IV (KMG-IV): sequencing the most valuable type-strain genomes for metagenomic binning, comparative biology and taxonomic classification.</title>
        <authorList>
            <person name="Goeker M."/>
        </authorList>
    </citation>
    <scope>NUCLEOTIDE SEQUENCE [LARGE SCALE GENOMIC DNA]</scope>
    <source>
        <strain evidence="7 8">DSM 28236</strain>
    </source>
</reference>
<dbReference type="Gene3D" id="3.40.630.30">
    <property type="match status" value="1"/>
</dbReference>
<evidence type="ECO:0000259" key="6">
    <source>
        <dbReference type="PROSITE" id="PS51186"/>
    </source>
</evidence>
<comment type="function">
    <text evidence="1">Acyltransferase required for the direct transfer of medium- to long-chain fatty acyl moieties from a carrier protein (MbtL) on to the epsilon-amino group of lysine residue in the mycobactin core.</text>
</comment>
<dbReference type="PANTHER" id="PTHR31438:SF1">
    <property type="entry name" value="LYSINE N-ACYLTRANSFERASE C17G9.06C-RELATED"/>
    <property type="match status" value="1"/>
</dbReference>
<sequence>MKYDYSYFDKGIGKTIAFSKVELERDVKLIHSWMNESHVIPFWGLDGPFETFKQHLNKALNDPHQTLYLGCLDGKPISYWESYWVRDDMIADYYRFDAADQGVHLLLGERAYLGKGLALPFLRAMVRFQFQVSETHRVVAEPDIRNEKMIHIFKKCGFEPIKPIELPDKTGLLMICRRDCFERK</sequence>
<dbReference type="InterPro" id="IPR019432">
    <property type="entry name" value="Acyltransferase_MbtK/IucB-like"/>
</dbReference>
<name>A0ABS2PWV2_9BACL</name>
<evidence type="ECO:0000256" key="1">
    <source>
        <dbReference type="ARBA" id="ARBA00003818"/>
    </source>
</evidence>
<evidence type="ECO:0000313" key="8">
    <source>
        <dbReference type="Proteomes" id="UP000808914"/>
    </source>
</evidence>
<evidence type="ECO:0000256" key="4">
    <source>
        <dbReference type="ARBA" id="ARBA00023251"/>
    </source>
</evidence>
<dbReference type="SUPFAM" id="SSF55729">
    <property type="entry name" value="Acyl-CoA N-acyltransferases (Nat)"/>
    <property type="match status" value="1"/>
</dbReference>
<evidence type="ECO:0000313" key="7">
    <source>
        <dbReference type="EMBL" id="MBM7644522.1"/>
    </source>
</evidence>
<dbReference type="EMBL" id="JAFBER010000003">
    <property type="protein sequence ID" value="MBM7644522.1"/>
    <property type="molecule type" value="Genomic_DNA"/>
</dbReference>
<gene>
    <name evidence="7" type="ORF">JOD45_000715</name>
</gene>
<comment type="caution">
    <text evidence="7">The sequence shown here is derived from an EMBL/GenBank/DDBJ whole genome shotgun (WGS) entry which is preliminary data.</text>
</comment>
<organism evidence="7 8">
    <name type="scientific">Scopulibacillus daqui</name>
    <dbReference type="NCBI Taxonomy" id="1469162"/>
    <lineage>
        <taxon>Bacteria</taxon>
        <taxon>Bacillati</taxon>
        <taxon>Bacillota</taxon>
        <taxon>Bacilli</taxon>
        <taxon>Bacillales</taxon>
        <taxon>Sporolactobacillaceae</taxon>
        <taxon>Scopulibacillus</taxon>
    </lineage>
</organism>
<evidence type="ECO:0000256" key="3">
    <source>
        <dbReference type="ARBA" id="ARBA00020586"/>
    </source>
</evidence>